<evidence type="ECO:0000256" key="1">
    <source>
        <dbReference type="SAM" id="MobiDB-lite"/>
    </source>
</evidence>
<feature type="compositionally biased region" description="Acidic residues" evidence="1">
    <location>
        <begin position="956"/>
        <end position="968"/>
    </location>
</feature>
<feature type="region of interest" description="Disordered" evidence="1">
    <location>
        <begin position="890"/>
        <end position="910"/>
    </location>
</feature>
<keyword evidence="3" id="KW-1185">Reference proteome</keyword>
<feature type="compositionally biased region" description="Basic and acidic residues" evidence="1">
    <location>
        <begin position="312"/>
        <end position="328"/>
    </location>
</feature>
<name>G7DYM3_MIXOS</name>
<feature type="compositionally biased region" description="Low complexity" evidence="1">
    <location>
        <begin position="517"/>
        <end position="535"/>
    </location>
</feature>
<proteinExistence type="predicted"/>
<feature type="region of interest" description="Disordered" evidence="1">
    <location>
        <begin position="925"/>
        <end position="1021"/>
    </location>
</feature>
<evidence type="ECO:0000313" key="2">
    <source>
        <dbReference type="EMBL" id="GAA95683.1"/>
    </source>
</evidence>
<organism evidence="2 3">
    <name type="scientific">Mixia osmundae (strain CBS 9802 / IAM 14324 / JCM 22182 / KY 12970)</name>
    <dbReference type="NCBI Taxonomy" id="764103"/>
    <lineage>
        <taxon>Eukaryota</taxon>
        <taxon>Fungi</taxon>
        <taxon>Dikarya</taxon>
        <taxon>Basidiomycota</taxon>
        <taxon>Pucciniomycotina</taxon>
        <taxon>Mixiomycetes</taxon>
        <taxon>Mixiales</taxon>
        <taxon>Mixiaceae</taxon>
        <taxon>Mixia</taxon>
    </lineage>
</organism>
<sequence>MAGEKDHTRKAATALKHQKRLARDGQDGKGRDGMVMLDQSLRPSDPDSVSARGYDPPTSRPLDPTPTSMRANELSQSTASRARKTSKPRASKETPPPASPRRKSSDLKASTGSRKSDHPAYRTRPGEQPKTTRKASDQSSTTRRSQMFPEMDKPVRSKRHSGSSSTRPPIIPSSVVKGGSPLELPFDDRKSASPVTSSVGLPSPISGASRLPPARELDEDVVSRSKSKSSTRASASKRVDKATTSRAERPSSSARDDRRSPRRPVDSLALDEDDEPNRLVLAQIDSGASLPASKKLKRKPPPAYIPSPARSVTRDSKLESPSKKRSSFEHNVQSAGSSRRPPADEPPVPQIPVGLVNGFGTNGKARAPEPDTTDDELATADEMESSDHHDEEEDEAAISSESEVDPERTQATGAKAQEGSLSPDSIAHTPSAAVIAAPSPMTDGAENARTAPAAAPAKKRGFLSRKQPSSDLPPPVKKTGGLFSFRRKSAKPVDAQPAAAAPTVAAPIAAAAVPVRADAGADDASVSSASVIDSAHGASDDEEAMSNSDSEEETGEADKPALAAESVSDPVTSQPEDKEMSAPPTAEQHTQAAPLGLIAGVGAAAGGLIGWLAGSTAQQKPDPAVIPTDKLEAAQQTAAMPEANTDVADEAAVVAVDRNLAAPGLSNAVILDRPTADRPDAVSGSASVAQPKPVVADTASSIASSAASTHSVTSSAASESVASGATPAATPVAAAVAAPAAVAVATEEETPKAKKRRSLLPFGRKPKEAQNTSEQPPNPEKPKGPNRLSLALNDALTKTLSSSMSFVDKLSGVEPENIAPKPTDSRRVKFSDPSEAARQQAMRKKTRITPMLASRVVVQDQDILKMRHDGPFWDPNSQLLDNAPPMYAPPGEPSVAPRRSAMKRPAESRQDAAIRAATAGLVFNLHQPAQHTQGQPVALKEGVNGNANGDVPSDVSESDYYEGGDDEVGSVATHERLHDDEPSDAYESEHDETMPAHSEARPNSIEFPRAQSNLPPAIAAI</sequence>
<feature type="region of interest" description="Disordered" evidence="1">
    <location>
        <begin position="517"/>
        <end position="593"/>
    </location>
</feature>
<dbReference type="RefSeq" id="XP_014570170.1">
    <property type="nucleotide sequence ID" value="XM_014714684.1"/>
</dbReference>
<feature type="compositionally biased region" description="Basic and acidic residues" evidence="1">
    <location>
        <begin position="987"/>
        <end position="1000"/>
    </location>
</feature>
<feature type="compositionally biased region" description="Low complexity" evidence="1">
    <location>
        <begin position="492"/>
        <end position="502"/>
    </location>
</feature>
<dbReference type="InParanoid" id="G7DYM3"/>
<feature type="compositionally biased region" description="Basic and acidic residues" evidence="1">
    <location>
        <begin position="237"/>
        <end position="265"/>
    </location>
</feature>
<feature type="region of interest" description="Disordered" evidence="1">
    <location>
        <begin position="814"/>
        <end position="844"/>
    </location>
</feature>
<reference evidence="2 3" key="1">
    <citation type="journal article" date="2011" name="J. Gen. Appl. Microbiol.">
        <title>Draft genome sequencing of the enigmatic basidiomycete Mixia osmundae.</title>
        <authorList>
            <person name="Nishida H."/>
            <person name="Nagatsuka Y."/>
            <person name="Sugiyama J."/>
        </authorList>
    </citation>
    <scope>NUCLEOTIDE SEQUENCE [LARGE SCALE GENOMIC DNA]</scope>
    <source>
        <strain evidence="3">CBS 9802 / IAM 14324 / JCM 22182 / KY 12970</strain>
    </source>
</reference>
<feature type="region of interest" description="Disordered" evidence="1">
    <location>
        <begin position="743"/>
        <end position="788"/>
    </location>
</feature>
<gene>
    <name evidence="2" type="primary">Mo02340</name>
    <name evidence="2" type="ORF">E5Q_02340</name>
</gene>
<feature type="compositionally biased region" description="Basic and acidic residues" evidence="1">
    <location>
        <begin position="21"/>
        <end position="32"/>
    </location>
</feature>
<feature type="compositionally biased region" description="Acidic residues" evidence="1">
    <location>
        <begin position="540"/>
        <end position="555"/>
    </location>
</feature>
<dbReference type="HOGENOM" id="CLU_295961_0_0_1"/>
<feature type="compositionally biased region" description="Basic and acidic residues" evidence="1">
    <location>
        <begin position="114"/>
        <end position="127"/>
    </location>
</feature>
<dbReference type="EMBL" id="BABT02000062">
    <property type="protein sequence ID" value="GAA95683.1"/>
    <property type="molecule type" value="Genomic_DNA"/>
</dbReference>
<feature type="compositionally biased region" description="Polar residues" evidence="1">
    <location>
        <begin position="65"/>
        <end position="80"/>
    </location>
</feature>
<feature type="region of interest" description="Disordered" evidence="1">
    <location>
        <begin position="1"/>
        <end position="502"/>
    </location>
</feature>
<protein>
    <submittedName>
        <fullName evidence="2">Uncharacterized protein</fullName>
    </submittedName>
</protein>
<dbReference type="AlphaFoldDB" id="G7DYM3"/>
<feature type="compositionally biased region" description="Low complexity" evidence="1">
    <location>
        <begin position="162"/>
        <end position="174"/>
    </location>
</feature>
<feature type="compositionally biased region" description="Acidic residues" evidence="1">
    <location>
        <begin position="371"/>
        <end position="396"/>
    </location>
</feature>
<feature type="compositionally biased region" description="Basic and acidic residues" evidence="1">
    <location>
        <begin position="823"/>
        <end position="832"/>
    </location>
</feature>
<comment type="caution">
    <text evidence="2">The sequence shown here is derived from an EMBL/GenBank/DDBJ whole genome shotgun (WGS) entry which is preliminary data.</text>
</comment>
<accession>G7DYM3</accession>
<evidence type="ECO:0000313" key="3">
    <source>
        <dbReference type="Proteomes" id="UP000009131"/>
    </source>
</evidence>
<dbReference type="Proteomes" id="UP000009131">
    <property type="component" value="Unassembled WGS sequence"/>
</dbReference>
<reference evidence="2 3" key="2">
    <citation type="journal article" date="2012" name="Open Biol.">
        <title>Characteristics of nucleosomes and linker DNA regions on the genome of the basidiomycete Mixia osmundae revealed by mono- and dinucleosome mapping.</title>
        <authorList>
            <person name="Nishida H."/>
            <person name="Kondo S."/>
            <person name="Matsumoto T."/>
            <person name="Suzuki Y."/>
            <person name="Yoshikawa H."/>
            <person name="Taylor T.D."/>
            <person name="Sugiyama J."/>
        </authorList>
    </citation>
    <scope>NUCLEOTIDE SEQUENCE [LARGE SCALE GENOMIC DNA]</scope>
    <source>
        <strain evidence="3">CBS 9802 / IAM 14324 / JCM 22182 / KY 12970</strain>
    </source>
</reference>
<dbReference type="OMA" id="ITASWIT"/>